<dbReference type="EMBL" id="CM041553">
    <property type="protein sequence ID" value="KAI3352524.1"/>
    <property type="molecule type" value="Genomic_DNA"/>
</dbReference>
<comment type="caution">
    <text evidence="1">The sequence shown here is derived from an EMBL/GenBank/DDBJ whole genome shotgun (WGS) entry which is preliminary data.</text>
</comment>
<keyword evidence="2" id="KW-1185">Reference proteome</keyword>
<organism evidence="1 2">
    <name type="scientific">Scortum barcoo</name>
    <name type="common">barcoo grunter</name>
    <dbReference type="NCBI Taxonomy" id="214431"/>
    <lineage>
        <taxon>Eukaryota</taxon>
        <taxon>Metazoa</taxon>
        <taxon>Chordata</taxon>
        <taxon>Craniata</taxon>
        <taxon>Vertebrata</taxon>
        <taxon>Euteleostomi</taxon>
        <taxon>Actinopterygii</taxon>
        <taxon>Neopterygii</taxon>
        <taxon>Teleostei</taxon>
        <taxon>Neoteleostei</taxon>
        <taxon>Acanthomorphata</taxon>
        <taxon>Eupercaria</taxon>
        <taxon>Centrarchiformes</taxon>
        <taxon>Terapontoidei</taxon>
        <taxon>Terapontidae</taxon>
        <taxon>Scortum</taxon>
    </lineage>
</organism>
<evidence type="ECO:0000313" key="1">
    <source>
        <dbReference type="EMBL" id="KAI3352524.1"/>
    </source>
</evidence>
<name>A0ACB8VAN6_9TELE</name>
<gene>
    <name evidence="1" type="ORF">L3Q82_005469</name>
</gene>
<accession>A0ACB8VAN6</accession>
<sequence length="275" mass="29352">MDVPELLLETLEDLINEDLQKLQWYLSLGIVEGYKAIPKSHLEKATRTETVTRLIQNYGDESAVKITVKILRKMNFNSTADELESKYAGKQASPAAAPPSAAAAPPAAAPPAAAPPASMSAQQVIRIMQAPLLLLDTLDELSAEEFKRFLWNLTQPVLDGCQPIRKGHLQSADRQDAVSKMIDGYGEESAVNVTVEILRRMNNNNTAENLKRQYAGGSTDAQKPLPASSSSPSSSPGLTPAAGATVCAQGKSVIVAPNIQGTSSGVSINMNINTQ</sequence>
<protein>
    <submittedName>
        <fullName evidence="1">Uncharacterized protein</fullName>
    </submittedName>
</protein>
<proteinExistence type="predicted"/>
<evidence type="ECO:0000313" key="2">
    <source>
        <dbReference type="Proteomes" id="UP000831701"/>
    </source>
</evidence>
<reference evidence="1" key="1">
    <citation type="submission" date="2022-04" db="EMBL/GenBank/DDBJ databases">
        <title>Jade perch genome.</title>
        <authorList>
            <person name="Chao B."/>
        </authorList>
    </citation>
    <scope>NUCLEOTIDE SEQUENCE</scope>
    <source>
        <strain evidence="1">CB-2022</strain>
    </source>
</reference>
<dbReference type="Proteomes" id="UP000831701">
    <property type="component" value="Chromosome 23"/>
</dbReference>